<dbReference type="AlphaFoldDB" id="A0A9X1NMC1"/>
<feature type="region of interest" description="Disordered" evidence="1">
    <location>
        <begin position="51"/>
        <end position="131"/>
    </location>
</feature>
<gene>
    <name evidence="3" type="ORF">LR394_36260</name>
</gene>
<keyword evidence="2" id="KW-0472">Membrane</keyword>
<name>A0A9X1NMC1_9ACTN</name>
<keyword evidence="2" id="KW-1133">Transmembrane helix</keyword>
<evidence type="ECO:0000256" key="2">
    <source>
        <dbReference type="SAM" id="Phobius"/>
    </source>
</evidence>
<keyword evidence="2" id="KW-0812">Transmembrane</keyword>
<keyword evidence="4" id="KW-1185">Reference proteome</keyword>
<proteinExistence type="predicted"/>
<feature type="compositionally biased region" description="Gly residues" evidence="1">
    <location>
        <begin position="91"/>
        <end position="131"/>
    </location>
</feature>
<dbReference type="Proteomes" id="UP001138997">
    <property type="component" value="Unassembled WGS sequence"/>
</dbReference>
<protein>
    <submittedName>
        <fullName evidence="3">Uncharacterized protein</fullName>
    </submittedName>
</protein>
<feature type="compositionally biased region" description="Low complexity" evidence="1">
    <location>
        <begin position="55"/>
        <end position="90"/>
    </location>
</feature>
<evidence type="ECO:0000313" key="4">
    <source>
        <dbReference type="Proteomes" id="UP001138997"/>
    </source>
</evidence>
<accession>A0A9X1NMC1</accession>
<dbReference type="EMBL" id="JAJOMB010000029">
    <property type="protein sequence ID" value="MCD5316366.1"/>
    <property type="molecule type" value="Genomic_DNA"/>
</dbReference>
<feature type="transmembrane region" description="Helical" evidence="2">
    <location>
        <begin position="7"/>
        <end position="25"/>
    </location>
</feature>
<reference evidence="3" key="1">
    <citation type="submission" date="2021-11" db="EMBL/GenBank/DDBJ databases">
        <title>Streptomyces corallinus and Kineosporia corallina sp. nov., two new coral-derived marine actinobacteria.</title>
        <authorList>
            <person name="Buangrab K."/>
            <person name="Sutthacheep M."/>
            <person name="Yeemin T."/>
            <person name="Harunari E."/>
            <person name="Igarashi Y."/>
            <person name="Sripreechasak P."/>
            <person name="Kanchanasin P."/>
            <person name="Tanasupawat S."/>
            <person name="Phongsopitanun W."/>
        </authorList>
    </citation>
    <scope>NUCLEOTIDE SEQUENCE</scope>
    <source>
        <strain evidence="3">JCM 31032</strain>
    </source>
</reference>
<feature type="transmembrane region" description="Helical" evidence="2">
    <location>
        <begin position="31"/>
        <end position="50"/>
    </location>
</feature>
<comment type="caution">
    <text evidence="3">The sequence shown here is derived from an EMBL/GenBank/DDBJ whole genome shotgun (WGS) entry which is preliminary data.</text>
</comment>
<dbReference type="RefSeq" id="WP_231449218.1">
    <property type="nucleotide sequence ID" value="NZ_JAJOMB010000029.1"/>
</dbReference>
<evidence type="ECO:0000256" key="1">
    <source>
        <dbReference type="SAM" id="MobiDB-lite"/>
    </source>
</evidence>
<evidence type="ECO:0000313" key="3">
    <source>
        <dbReference type="EMBL" id="MCD5316366.1"/>
    </source>
</evidence>
<organism evidence="3 4">
    <name type="scientific">Kineosporia babensis</name>
    <dbReference type="NCBI Taxonomy" id="499548"/>
    <lineage>
        <taxon>Bacteria</taxon>
        <taxon>Bacillati</taxon>
        <taxon>Actinomycetota</taxon>
        <taxon>Actinomycetes</taxon>
        <taxon>Kineosporiales</taxon>
        <taxon>Kineosporiaceae</taxon>
        <taxon>Kineosporia</taxon>
    </lineage>
</organism>
<sequence>MDRKTQVLILEVIFAVLAGLTSVVVGAEPEVAVLITAVAFVSAFVVGSIWERQSTRAPGPTGGRRSSGSRGSSGSTGVTGSTGIASTTTGDVGGYDGGGGHSSSGGGHSSGGDAGGSSGGGGDGGGGGGSW</sequence>